<evidence type="ECO:0000313" key="5">
    <source>
        <dbReference type="Proteomes" id="UP000027644"/>
    </source>
</evidence>
<gene>
    <name evidence="4" type="ORF">SASC598J21_022710</name>
</gene>
<dbReference type="InterPro" id="IPR005651">
    <property type="entry name" value="Trm112-like"/>
</dbReference>
<dbReference type="AlphaFoldDB" id="A0A074VBK5"/>
<comment type="similarity">
    <text evidence="1">In the N-terminal section; belongs to the LpxK family.</text>
</comment>
<dbReference type="PANTHER" id="PTHR33505">
    <property type="entry name" value="ZGC:162634"/>
    <property type="match status" value="1"/>
</dbReference>
<proteinExistence type="inferred from homology"/>
<evidence type="ECO:0000256" key="3">
    <source>
        <dbReference type="HAMAP-Rule" id="MF_01187"/>
    </source>
</evidence>
<protein>
    <recommendedName>
        <fullName evidence="3">UPF0434 protein SASC598J21_022710</fullName>
    </recommendedName>
</protein>
<comment type="similarity">
    <text evidence="2">In the C-terminal section; belongs to the UPF0434 family.</text>
</comment>
<evidence type="ECO:0000256" key="1">
    <source>
        <dbReference type="ARBA" id="ARBA00061313"/>
    </source>
</evidence>
<name>A0A074VBK5_9NEIS</name>
<dbReference type="PANTHER" id="PTHR33505:SF4">
    <property type="entry name" value="PROTEIN PREY, MITOCHONDRIAL"/>
    <property type="match status" value="1"/>
</dbReference>
<reference evidence="4 5" key="1">
    <citation type="journal article" date="2014" name="PLoS Genet.">
        <title>Hidden diversity in honey bee gut symbionts detected by single-cell genomics.</title>
        <authorList>
            <person name="Engel P."/>
            <person name="Stepanauskas R."/>
            <person name="Moran N."/>
        </authorList>
    </citation>
    <scope>NUCLEOTIDE SEQUENCE [LARGE SCALE GENOMIC DNA]</scope>
    <source>
        <strain evidence="4 5">SCGC AB-598-J21</strain>
    </source>
</reference>
<dbReference type="EMBL" id="AVQL01000456">
    <property type="protein sequence ID" value="KEP99834.1"/>
    <property type="molecule type" value="Genomic_DNA"/>
</dbReference>
<dbReference type="FunFam" id="2.20.25.10:FF:000002">
    <property type="entry name" value="UPF0434 protein YcaR"/>
    <property type="match status" value="1"/>
</dbReference>
<dbReference type="Proteomes" id="UP000027644">
    <property type="component" value="Unassembled WGS sequence"/>
</dbReference>
<sequence>MNQKYLDILVCPECKGKLQWHAQQQELWCKASRLAYPVKDGIPYMLVNEARNLTDEECTATHE</sequence>
<accession>A0A074VBK5</accession>
<dbReference type="HAMAP" id="MF_01187">
    <property type="entry name" value="UPF0434"/>
    <property type="match status" value="1"/>
</dbReference>
<dbReference type="GO" id="GO:0005829">
    <property type="term" value="C:cytosol"/>
    <property type="evidence" value="ECO:0007669"/>
    <property type="project" value="TreeGrafter"/>
</dbReference>
<evidence type="ECO:0000256" key="2">
    <source>
        <dbReference type="ARBA" id="ARBA00061381"/>
    </source>
</evidence>
<comment type="similarity">
    <text evidence="3">Belongs to the UPF0434 family.</text>
</comment>
<dbReference type="SUPFAM" id="SSF158997">
    <property type="entry name" value="Trm112p-like"/>
    <property type="match status" value="1"/>
</dbReference>
<comment type="caution">
    <text evidence="4">The sequence shown here is derived from an EMBL/GenBank/DDBJ whole genome shotgun (WGS) entry which is preliminary data.</text>
</comment>
<dbReference type="Gene3D" id="2.20.25.10">
    <property type="match status" value="1"/>
</dbReference>
<dbReference type="Pfam" id="PF03966">
    <property type="entry name" value="Trm112p"/>
    <property type="match status" value="1"/>
</dbReference>
<evidence type="ECO:0000313" key="4">
    <source>
        <dbReference type="EMBL" id="KEP99834.1"/>
    </source>
</evidence>
<organism evidence="4 5">
    <name type="scientific">Snodgrassella alvi SCGC AB-598-J21</name>
    <dbReference type="NCBI Taxonomy" id="1385367"/>
    <lineage>
        <taxon>Bacteria</taxon>
        <taxon>Pseudomonadati</taxon>
        <taxon>Pseudomonadota</taxon>
        <taxon>Betaproteobacteria</taxon>
        <taxon>Neisseriales</taxon>
        <taxon>Neisseriaceae</taxon>
        <taxon>Snodgrassella</taxon>
    </lineage>
</organism>